<proteinExistence type="predicted"/>
<protein>
    <recommendedName>
        <fullName evidence="3">Methyltransferase type 11</fullName>
    </recommendedName>
</protein>
<evidence type="ECO:0000313" key="2">
    <source>
        <dbReference type="Proteomes" id="UP000008701"/>
    </source>
</evidence>
<accession>A1BHH7</accession>
<dbReference type="Gene3D" id="3.40.50.150">
    <property type="entry name" value="Vaccinia Virus protein VP39"/>
    <property type="match status" value="1"/>
</dbReference>
<dbReference type="Pfam" id="PF13489">
    <property type="entry name" value="Methyltransf_23"/>
    <property type="match status" value="1"/>
</dbReference>
<name>A1BHH7_CHLPD</name>
<sequence>MVHTRRFGDFLLEQGAFDLIVAYDVLEHLPDLVAAMTSCLSLLKEGGEMHIQVPYDLSFGAWQDPTHVRAFNERSWLYYTDWHWYLGWKTERFHLEKQQFVLSPVGKALKEQKMAVDDIMRTPKAIDSIVVVLKKITIANSQ</sequence>
<dbReference type="KEGG" id="cph:Cpha266_1838"/>
<dbReference type="SUPFAM" id="SSF53335">
    <property type="entry name" value="S-adenosyl-L-methionine-dependent methyltransferases"/>
    <property type="match status" value="1"/>
</dbReference>
<organism evidence="1 2">
    <name type="scientific">Chlorobium phaeobacteroides (strain DSM 266 / SMG 266 / 2430)</name>
    <dbReference type="NCBI Taxonomy" id="290317"/>
    <lineage>
        <taxon>Bacteria</taxon>
        <taxon>Pseudomonadati</taxon>
        <taxon>Chlorobiota</taxon>
        <taxon>Chlorobiia</taxon>
        <taxon>Chlorobiales</taxon>
        <taxon>Chlorobiaceae</taxon>
        <taxon>Chlorobium/Pelodictyon group</taxon>
        <taxon>Chlorobium</taxon>
    </lineage>
</organism>
<dbReference type="Proteomes" id="UP000008701">
    <property type="component" value="Chromosome"/>
</dbReference>
<dbReference type="eggNOG" id="COG2227">
    <property type="taxonomic scope" value="Bacteria"/>
</dbReference>
<dbReference type="HOGENOM" id="CLU_1812339_0_0_10"/>
<evidence type="ECO:0000313" key="1">
    <source>
        <dbReference type="EMBL" id="ABL65854.1"/>
    </source>
</evidence>
<dbReference type="STRING" id="290317.Cpha266_1838"/>
<reference evidence="1 2" key="1">
    <citation type="submission" date="2006-12" db="EMBL/GenBank/DDBJ databases">
        <title>Complete sequence of Chlorobium phaeobacteroides DSM 266.</title>
        <authorList>
            <consortium name="US DOE Joint Genome Institute"/>
            <person name="Copeland A."/>
            <person name="Lucas S."/>
            <person name="Lapidus A."/>
            <person name="Barry K."/>
            <person name="Detter J.C."/>
            <person name="Glavina del Rio T."/>
            <person name="Hammon N."/>
            <person name="Israni S."/>
            <person name="Pitluck S."/>
            <person name="Goltsman E."/>
            <person name="Schmutz J."/>
            <person name="Larimer F."/>
            <person name="Land M."/>
            <person name="Hauser L."/>
            <person name="Mikhailova N."/>
            <person name="Li T."/>
            <person name="Overmann J."/>
            <person name="Bryant D.A."/>
            <person name="Richardson P."/>
        </authorList>
    </citation>
    <scope>NUCLEOTIDE SEQUENCE [LARGE SCALE GENOMIC DNA]</scope>
    <source>
        <strain evidence="1 2">DSM 266</strain>
    </source>
</reference>
<gene>
    <name evidence="1" type="ordered locus">Cpha266_1838</name>
</gene>
<dbReference type="OrthoDB" id="1524727at2"/>
<evidence type="ECO:0008006" key="3">
    <source>
        <dbReference type="Google" id="ProtNLM"/>
    </source>
</evidence>
<dbReference type="AlphaFoldDB" id="A1BHH7"/>
<keyword evidence="2" id="KW-1185">Reference proteome</keyword>
<dbReference type="EMBL" id="CP000492">
    <property type="protein sequence ID" value="ABL65854.1"/>
    <property type="molecule type" value="Genomic_DNA"/>
</dbReference>
<dbReference type="InterPro" id="IPR029063">
    <property type="entry name" value="SAM-dependent_MTases_sf"/>
</dbReference>
<dbReference type="RefSeq" id="WP_011745661.1">
    <property type="nucleotide sequence ID" value="NC_008639.1"/>
</dbReference>